<sequence length="1311" mass="148453">MVRGARTAEEPVLEEVQPWEIAVEELRVHLQDIQRKVDEDGKQFQEQLQNQAVQAQVHKDEVMQNLKVIQDMLSTSSSCNGQEVKGTPRTPGVAQSVIGGKKPETFAAGPSKHPLFDFRNMSNSPNQENIEMTMTPSLVTTLPLPPPPPNHIPTTDRNASVFFNTSTIPPPPPPPPPHFPQPPQYTPPNQFFPYQPQYPYQPHTPFPVPWDYHYYPNPPPHVPPISSTPTHFWEGGHGAHPEPYHQPYNPYYHQEPFHPPHHHQYNPEPHHTNYAHRPHSADPAKRSRNVDFPTFEGDYPESWIRKAEKYFSLYQTPEEDKVLLAEVHISGRADQWIESSAVPTASLSWPEFKTMVCQRFAAKSKIEITETFRNLKQYGSVDSYIDKFEETMALVKRSNPTLTEDYFLDYFISGLKGHIKRPLKSLSIYSLVTAYEHARNYDVIPRSANTSSIPSNRETPKIPPKHPTKDDKQSTVTHTKFSGKCRGVPSLSTMFCTCSNCNSTRGYHQIRMHPADIYKTAFSTHMGHFEYLVMPFGLTNAPATFQALMNSILAPYLRKFVLVFFDDILIYSPSLSDHVTHVELVLQLLRQHHLSAKPSKCVFGQSQVEYLGYIISNAGVAIDPTKVQAVKNWPVPKSVTDLSGFLGLAGYYRKFIKDFGLICKPLFTALKKTGFTWQDEQQQAFATIKDKLAHAPVLAMPNFTQPFILEADASGTGLGAVLMQNNRPLAYFSKAIGPKAAGLSTYDKEALAILEALKKWKHYFLGTSLIIRTDQASLKYINEQRLTEGIQHKLLIKLLSYDYKIEYKKGKENKAADALSRIPSVAQLFSTTIIVPTWITEILASYATDPKCTALESQLRITPQGHPPYTLTSGILRYKNRLYVGAGTDLRAKLQQSFHDSALGGHSGERATYQRAKLLFYWPGMKKDIASYVKLCPVCQKNKSEHNLQPGLLHPLPIPEMAWTHISMDFIEGLPKSDNKDVIWVIVDRFTKYAHFVALSHPFTADQIVTQFVENYYKHHGLPAVIVSDRDRIFTSQTWKDVFEKAGVKLHFSSAYHPQTDGQTERVNQCLENYLRCMTFTKPKKWKSLLAYAKWWYNTSFHTTLGMTPYQALHGVPPPLLAESFLSPSLFTDARNKAEAKSVITAAIKSSLLKAQARMKHFADMNRTERVLTVGDMVYLKMQPYRHNSLGLHSSLKLHSKYYGPFRVLERIGSVAYKLLLPASSQIHPVFHVSQLKKHIGPKVVPEPGLPLTDDNGNILSQPTAVLERRLIPQNNAPVVQWKVQWANLPLSAATWEDAAFISKVFPAFNP</sequence>
<dbReference type="Pfam" id="PF00665">
    <property type="entry name" value="rve"/>
    <property type="match status" value="1"/>
</dbReference>
<dbReference type="InterPro" id="IPR050951">
    <property type="entry name" value="Retrovirus_Pol_polyprotein"/>
</dbReference>
<keyword evidence="2" id="KW-0808">Transferase</keyword>
<dbReference type="PROSITE" id="PS50878">
    <property type="entry name" value="RT_POL"/>
    <property type="match status" value="1"/>
</dbReference>
<accession>Q7XPJ7</accession>
<feature type="region of interest" description="Disordered" evidence="16">
    <location>
        <begin position="260"/>
        <end position="288"/>
    </location>
</feature>
<evidence type="ECO:0000256" key="13">
    <source>
        <dbReference type="ARBA" id="ARBA00023125"/>
    </source>
</evidence>
<evidence type="ECO:0000256" key="7">
    <source>
        <dbReference type="ARBA" id="ARBA00022759"/>
    </source>
</evidence>
<dbReference type="InterPro" id="IPR016197">
    <property type="entry name" value="Chromo-like_dom_sf"/>
</dbReference>
<evidence type="ECO:0000256" key="5">
    <source>
        <dbReference type="ARBA" id="ARBA00022723"/>
    </source>
</evidence>
<feature type="region of interest" description="Disordered" evidence="16">
    <location>
        <begin position="446"/>
        <end position="475"/>
    </location>
</feature>
<dbReference type="InterPro" id="IPR000477">
    <property type="entry name" value="RT_dom"/>
</dbReference>
<feature type="region of interest" description="Disordered" evidence="16">
    <location>
        <begin position="164"/>
        <end position="187"/>
    </location>
</feature>
<dbReference type="GO" id="GO:0003964">
    <property type="term" value="F:RNA-directed DNA polymerase activity"/>
    <property type="evidence" value="ECO:0007669"/>
    <property type="project" value="UniProtKB-KW"/>
</dbReference>
<evidence type="ECO:0000256" key="11">
    <source>
        <dbReference type="ARBA" id="ARBA00022918"/>
    </source>
</evidence>
<evidence type="ECO:0000313" key="19">
    <source>
        <dbReference type="EMBL" id="CAE03590.1"/>
    </source>
</evidence>
<name>Q7XPJ7_ORYSJ</name>
<dbReference type="Gene3D" id="1.10.340.70">
    <property type="match status" value="1"/>
</dbReference>
<dbReference type="CDD" id="cd01647">
    <property type="entry name" value="RT_LTR"/>
    <property type="match status" value="1"/>
</dbReference>
<keyword evidence="5" id="KW-0479">Metal-binding</keyword>
<dbReference type="CDD" id="cd09274">
    <property type="entry name" value="RNase_HI_RT_Ty3"/>
    <property type="match status" value="1"/>
</dbReference>
<proteinExistence type="predicted"/>
<keyword evidence="8" id="KW-0378">Hydrolase</keyword>
<keyword evidence="1" id="KW-0645">Protease</keyword>
<dbReference type="Gene3D" id="3.10.20.370">
    <property type="match status" value="1"/>
</dbReference>
<feature type="compositionally biased region" description="Basic and acidic residues" evidence="16">
    <location>
        <begin position="279"/>
        <end position="288"/>
    </location>
</feature>
<evidence type="ECO:0000256" key="15">
    <source>
        <dbReference type="ARBA" id="ARBA00023268"/>
    </source>
</evidence>
<dbReference type="PROSITE" id="PS50994">
    <property type="entry name" value="INTEGRASE"/>
    <property type="match status" value="1"/>
</dbReference>
<dbReference type="GO" id="GO:0006508">
    <property type="term" value="P:proteolysis"/>
    <property type="evidence" value="ECO:0007669"/>
    <property type="project" value="UniProtKB-KW"/>
</dbReference>
<evidence type="ECO:0000256" key="1">
    <source>
        <dbReference type="ARBA" id="ARBA00022670"/>
    </source>
</evidence>
<feature type="domain" description="Reverse transcriptase" evidence="17">
    <location>
        <begin position="338"/>
        <end position="615"/>
    </location>
</feature>
<keyword evidence="3" id="KW-0548">Nucleotidyltransferase</keyword>
<gene>
    <name evidence="19" type="primary">OSJNBa0087O24.13</name>
</gene>
<dbReference type="GO" id="GO:0004190">
    <property type="term" value="F:aspartic-type endopeptidase activity"/>
    <property type="evidence" value="ECO:0007669"/>
    <property type="project" value="UniProtKB-KW"/>
</dbReference>
<dbReference type="GO" id="GO:0006310">
    <property type="term" value="P:DNA recombination"/>
    <property type="evidence" value="ECO:0007669"/>
    <property type="project" value="UniProtKB-KW"/>
</dbReference>
<keyword evidence="12" id="KW-0239">DNA-directed DNA polymerase</keyword>
<evidence type="ECO:0000256" key="9">
    <source>
        <dbReference type="ARBA" id="ARBA00022842"/>
    </source>
</evidence>
<evidence type="ECO:0000256" key="3">
    <source>
        <dbReference type="ARBA" id="ARBA00022695"/>
    </source>
</evidence>
<evidence type="ECO:0000256" key="10">
    <source>
        <dbReference type="ARBA" id="ARBA00022908"/>
    </source>
</evidence>
<dbReference type="GO" id="GO:0003677">
    <property type="term" value="F:DNA binding"/>
    <property type="evidence" value="ECO:0007669"/>
    <property type="project" value="UniProtKB-KW"/>
</dbReference>
<feature type="compositionally biased region" description="Pro residues" evidence="16">
    <location>
        <begin position="168"/>
        <end position="186"/>
    </location>
</feature>
<dbReference type="InterPro" id="IPR041577">
    <property type="entry name" value="RT_RNaseH_2"/>
</dbReference>
<dbReference type="InterPro" id="IPR001584">
    <property type="entry name" value="Integrase_cat-core"/>
</dbReference>
<dbReference type="InterPro" id="IPR012337">
    <property type="entry name" value="RNaseH-like_sf"/>
</dbReference>
<evidence type="ECO:0000259" key="18">
    <source>
        <dbReference type="PROSITE" id="PS50994"/>
    </source>
</evidence>
<reference evidence="20" key="1">
    <citation type="journal article" date="2005" name="Nature">
        <title>The map-based sequence of the rice genome.</title>
        <authorList>
            <consortium name="International rice genome sequencing project (IRGSP)"/>
            <person name="Matsumoto T."/>
            <person name="Wu J."/>
            <person name="Kanamori H."/>
            <person name="Katayose Y."/>
            <person name="Fujisawa M."/>
            <person name="Namiki N."/>
            <person name="Mizuno H."/>
            <person name="Yamamoto K."/>
            <person name="Antonio B.A."/>
            <person name="Baba T."/>
            <person name="Sakata K."/>
            <person name="Nagamura Y."/>
            <person name="Aoki H."/>
            <person name="Arikawa K."/>
            <person name="Arita K."/>
            <person name="Bito T."/>
            <person name="Chiden Y."/>
            <person name="Fujitsuka N."/>
            <person name="Fukunaka R."/>
            <person name="Hamada M."/>
            <person name="Harada C."/>
            <person name="Hayashi A."/>
            <person name="Hijishita S."/>
            <person name="Honda M."/>
            <person name="Hosokawa S."/>
            <person name="Ichikawa Y."/>
            <person name="Idonuma A."/>
            <person name="Iijima M."/>
            <person name="Ikeda M."/>
            <person name="Ikeno M."/>
            <person name="Ito K."/>
            <person name="Ito S."/>
            <person name="Ito T."/>
            <person name="Ito Y."/>
            <person name="Ito Y."/>
            <person name="Iwabuchi A."/>
            <person name="Kamiya K."/>
            <person name="Karasawa W."/>
            <person name="Kurita K."/>
            <person name="Katagiri S."/>
            <person name="Kikuta A."/>
            <person name="Kobayashi H."/>
            <person name="Kobayashi N."/>
            <person name="Machita K."/>
            <person name="Maehara T."/>
            <person name="Masukawa M."/>
            <person name="Mizubayashi T."/>
            <person name="Mukai Y."/>
            <person name="Nagasaki H."/>
            <person name="Nagata Y."/>
            <person name="Naito S."/>
            <person name="Nakashima M."/>
            <person name="Nakama Y."/>
            <person name="Nakamichi Y."/>
            <person name="Nakamura M."/>
            <person name="Meguro A."/>
            <person name="Negishi M."/>
            <person name="Ohta I."/>
            <person name="Ohta T."/>
            <person name="Okamoto M."/>
            <person name="Ono N."/>
            <person name="Saji S."/>
            <person name="Sakaguchi M."/>
            <person name="Sakai K."/>
            <person name="Shibata M."/>
            <person name="Shimokawa T."/>
            <person name="Song J."/>
            <person name="Takazaki Y."/>
            <person name="Terasawa K."/>
            <person name="Tsugane M."/>
            <person name="Tsuji K."/>
            <person name="Ueda S."/>
            <person name="Waki K."/>
            <person name="Yamagata H."/>
            <person name="Yamamoto M."/>
            <person name="Yamamoto S."/>
            <person name="Yamane H."/>
            <person name="Yoshiki S."/>
            <person name="Yoshihara R."/>
            <person name="Yukawa K."/>
            <person name="Zhong H."/>
            <person name="Yano M."/>
            <person name="Yuan Q."/>
            <person name="Ouyang S."/>
            <person name="Liu J."/>
            <person name="Jones K.M."/>
            <person name="Gansberger K."/>
            <person name="Moffat K."/>
            <person name="Hill J."/>
            <person name="Bera J."/>
            <person name="Fadrosh D."/>
            <person name="Jin S."/>
            <person name="Johri S."/>
            <person name="Kim M."/>
            <person name="Overton L."/>
            <person name="Reardon M."/>
            <person name="Tsitrin T."/>
            <person name="Vuong H."/>
            <person name="Weaver B."/>
            <person name="Ciecko A."/>
            <person name="Tallon L."/>
            <person name="Jackson J."/>
            <person name="Pai G."/>
            <person name="Aken S.V."/>
            <person name="Utterback T."/>
            <person name="Reidmuller S."/>
            <person name="Feldblyum T."/>
            <person name="Hsiao J."/>
            <person name="Zismann V."/>
            <person name="Iobst S."/>
            <person name="de Vazeille A.R."/>
            <person name="Buell C.R."/>
            <person name="Ying K."/>
            <person name="Li Y."/>
            <person name="Lu T."/>
            <person name="Huang Y."/>
            <person name="Zhao Q."/>
            <person name="Feng Q."/>
            <person name="Zhang L."/>
            <person name="Zhu J."/>
            <person name="Weng Q."/>
            <person name="Mu J."/>
            <person name="Lu Y."/>
            <person name="Fan D."/>
            <person name="Liu Y."/>
            <person name="Guan J."/>
            <person name="Zhang Y."/>
            <person name="Yu S."/>
            <person name="Liu X."/>
            <person name="Zhang Y."/>
            <person name="Hong G."/>
            <person name="Han B."/>
            <person name="Choisne N."/>
            <person name="Demange N."/>
            <person name="Orjeda G."/>
            <person name="Samain S."/>
            <person name="Cattolico L."/>
            <person name="Pelletier E."/>
            <person name="Couloux A."/>
            <person name="Segurens B."/>
            <person name="Wincker P."/>
            <person name="D'Hont A."/>
            <person name="Scarpelli C."/>
            <person name="Weissenbach J."/>
            <person name="Salanoubat M."/>
            <person name="Quetier F."/>
            <person name="Yu Y."/>
            <person name="Kim H.R."/>
            <person name="Rambo T."/>
            <person name="Currie J."/>
            <person name="Collura K."/>
            <person name="Luo M."/>
            <person name="Yang T."/>
            <person name="Ammiraju J.S.S."/>
            <person name="Engler F."/>
            <person name="Soderlund C."/>
            <person name="Wing R.A."/>
            <person name="Palmer L.E."/>
            <person name="de la Bastide M."/>
            <person name="Spiegel L."/>
            <person name="Nascimento L."/>
            <person name="Zutavern T."/>
            <person name="O'Shaughnessy A."/>
            <person name="Dike S."/>
            <person name="Dedhia N."/>
            <person name="Preston R."/>
            <person name="Balija V."/>
            <person name="McCombie W.R."/>
            <person name="Chow T."/>
            <person name="Chen H."/>
            <person name="Chung M."/>
            <person name="Chen C."/>
            <person name="Shaw J."/>
            <person name="Wu H."/>
            <person name="Hsiao K."/>
            <person name="Chao Y."/>
            <person name="Chu M."/>
            <person name="Cheng C."/>
            <person name="Hour A."/>
            <person name="Lee P."/>
            <person name="Lin S."/>
            <person name="Lin Y."/>
            <person name="Liou J."/>
            <person name="Liu S."/>
            <person name="Hsing Y."/>
            <person name="Raghuvanshi S."/>
            <person name="Mohanty A."/>
            <person name="Bharti A.K."/>
            <person name="Gaur A."/>
            <person name="Gupta V."/>
            <person name="Kumar D."/>
            <person name="Ravi V."/>
            <person name="Vij S."/>
            <person name="Kapur A."/>
            <person name="Khurana P."/>
            <person name="Khurana P."/>
            <person name="Khurana J.P."/>
            <person name="Tyagi A.K."/>
            <person name="Gaikwad K."/>
            <person name="Singh A."/>
            <person name="Dalal V."/>
            <person name="Srivastava S."/>
            <person name="Dixit A."/>
            <person name="Pal A.K."/>
            <person name="Ghazi I.A."/>
            <person name="Yadav M."/>
            <person name="Pandit A."/>
            <person name="Bhargava A."/>
            <person name="Sureshbabu K."/>
            <person name="Batra K."/>
            <person name="Sharma T.R."/>
            <person name="Mohapatra T."/>
            <person name="Singh N.K."/>
            <person name="Messing J."/>
            <person name="Nelson A.B."/>
            <person name="Fuks G."/>
            <person name="Kavchok S."/>
            <person name="Keizer G."/>
            <person name="Linton E."/>
            <person name="Llaca V."/>
            <person name="Song R."/>
            <person name="Tanyolac B."/>
            <person name="Young S."/>
            <person name="Ho-Il K."/>
            <person name="Hahn J.H."/>
            <person name="Sangsakoo G."/>
            <person name="Vanavichit A."/>
            <person name="de Mattos Luiz.A.T."/>
            <person name="Zimmer P.D."/>
            <person name="Malone G."/>
            <person name="Dellagostin O."/>
            <person name="de Oliveira A.C."/>
            <person name="Bevan M."/>
            <person name="Bancroft I."/>
            <person name="Minx P."/>
            <person name="Cordum H."/>
            <person name="Wilson R."/>
            <person name="Cheng Z."/>
            <person name="Jin W."/>
            <person name="Jiang J."/>
            <person name="Leong S.A."/>
            <person name="Iwama H."/>
            <person name="Gojobori T."/>
            <person name="Itoh T."/>
            <person name="Niimura Y."/>
            <person name="Fujii Y."/>
            <person name="Habara T."/>
            <person name="Sakai H."/>
            <person name="Sato Y."/>
            <person name="Wilson G."/>
            <person name="Kumar K."/>
            <person name="McCouch S."/>
            <person name="Juretic N."/>
            <person name="Hoen D."/>
            <person name="Wright S."/>
            <person name="Bruskiewich R."/>
            <person name="Bureau T."/>
            <person name="Miyao A."/>
            <person name="Hirochika H."/>
            <person name="Nishikawa T."/>
            <person name="Kadowaki K."/>
            <person name="Sugiura M."/>
            <person name="Burr B."/>
            <person name="Sasaki T."/>
        </authorList>
    </citation>
    <scope>NUCLEOTIDE SEQUENCE [LARGE SCALE GENOMIC DNA]</scope>
    <source>
        <strain evidence="20">cv. Nipponbare</strain>
    </source>
</reference>
<dbReference type="GO" id="GO:0015074">
    <property type="term" value="P:DNA integration"/>
    <property type="evidence" value="ECO:0007669"/>
    <property type="project" value="UniProtKB-KW"/>
</dbReference>
<keyword evidence="9" id="KW-0460">Magnesium</keyword>
<protein>
    <submittedName>
        <fullName evidence="19">OSJNBa0087O24.13 protein</fullName>
    </submittedName>
</protein>
<keyword evidence="4" id="KW-0540">Nuclease</keyword>
<dbReference type="FunFam" id="3.30.70.270:FF:000003">
    <property type="entry name" value="Transposon Ty3-G Gag-Pol polyprotein"/>
    <property type="match status" value="1"/>
</dbReference>
<evidence type="ECO:0000259" key="17">
    <source>
        <dbReference type="PROSITE" id="PS50878"/>
    </source>
</evidence>
<dbReference type="FunFam" id="3.10.10.10:FF:000007">
    <property type="entry name" value="Retrovirus-related Pol polyprotein from transposon 17.6-like Protein"/>
    <property type="match status" value="1"/>
</dbReference>
<dbReference type="InterPro" id="IPR005162">
    <property type="entry name" value="Retrotrans_gag_dom"/>
</dbReference>
<dbReference type="InterPro" id="IPR043502">
    <property type="entry name" value="DNA/RNA_pol_sf"/>
</dbReference>
<dbReference type="Pfam" id="PF17921">
    <property type="entry name" value="Integrase_H2C2"/>
    <property type="match status" value="1"/>
</dbReference>
<dbReference type="Gene3D" id="3.30.420.10">
    <property type="entry name" value="Ribonuclease H-like superfamily/Ribonuclease H"/>
    <property type="match status" value="1"/>
</dbReference>
<dbReference type="SUPFAM" id="SSF56672">
    <property type="entry name" value="DNA/RNA polymerases"/>
    <property type="match status" value="1"/>
</dbReference>
<evidence type="ECO:0000256" key="8">
    <source>
        <dbReference type="ARBA" id="ARBA00022801"/>
    </source>
</evidence>
<dbReference type="FunFam" id="3.30.70.270:FF:000020">
    <property type="entry name" value="Transposon Tf2-6 polyprotein-like Protein"/>
    <property type="match status" value="1"/>
</dbReference>
<feature type="domain" description="Integrase catalytic" evidence="18">
    <location>
        <begin position="953"/>
        <end position="1117"/>
    </location>
</feature>
<dbReference type="GO" id="GO:0046872">
    <property type="term" value="F:metal ion binding"/>
    <property type="evidence" value="ECO:0007669"/>
    <property type="project" value="UniProtKB-KW"/>
</dbReference>
<organism evidence="19 20">
    <name type="scientific">Oryza sativa subsp. japonica</name>
    <name type="common">Rice</name>
    <dbReference type="NCBI Taxonomy" id="39947"/>
    <lineage>
        <taxon>Eukaryota</taxon>
        <taxon>Viridiplantae</taxon>
        <taxon>Streptophyta</taxon>
        <taxon>Embryophyta</taxon>
        <taxon>Tracheophyta</taxon>
        <taxon>Spermatophyta</taxon>
        <taxon>Magnoliopsida</taxon>
        <taxon>Liliopsida</taxon>
        <taxon>Poales</taxon>
        <taxon>Poaceae</taxon>
        <taxon>BOP clade</taxon>
        <taxon>Oryzoideae</taxon>
        <taxon>Oryzeae</taxon>
        <taxon>Oryzinae</taxon>
        <taxon>Oryza</taxon>
        <taxon>Oryza sativa</taxon>
    </lineage>
</organism>
<dbReference type="Gene3D" id="3.30.70.270">
    <property type="match status" value="2"/>
</dbReference>
<keyword evidence="6" id="KW-0064">Aspartyl protease</keyword>
<dbReference type="SUPFAM" id="SSF54160">
    <property type="entry name" value="Chromo domain-like"/>
    <property type="match status" value="1"/>
</dbReference>
<dbReference type="InterPro" id="IPR041588">
    <property type="entry name" value="Integrase_H2C2"/>
</dbReference>
<keyword evidence="7" id="KW-0255">Endonuclease</keyword>
<keyword evidence="15" id="KW-0511">Multifunctional enzyme</keyword>
<dbReference type="GO" id="GO:0003887">
    <property type="term" value="F:DNA-directed DNA polymerase activity"/>
    <property type="evidence" value="ECO:0007669"/>
    <property type="project" value="UniProtKB-KW"/>
</dbReference>
<keyword evidence="14" id="KW-0233">DNA recombination</keyword>
<dbReference type="InterPro" id="IPR043128">
    <property type="entry name" value="Rev_trsase/Diguanyl_cyclase"/>
</dbReference>
<evidence type="ECO:0000256" key="4">
    <source>
        <dbReference type="ARBA" id="ARBA00022722"/>
    </source>
</evidence>
<dbReference type="Gene3D" id="3.10.10.10">
    <property type="entry name" value="HIV Type 1 Reverse Transcriptase, subunit A, domain 1"/>
    <property type="match status" value="1"/>
</dbReference>
<dbReference type="Pfam" id="PF17919">
    <property type="entry name" value="RT_RNaseH_2"/>
    <property type="match status" value="1"/>
</dbReference>
<feature type="compositionally biased region" description="Polar residues" evidence="16">
    <location>
        <begin position="447"/>
        <end position="457"/>
    </location>
</feature>
<evidence type="ECO:0000256" key="14">
    <source>
        <dbReference type="ARBA" id="ARBA00023172"/>
    </source>
</evidence>
<evidence type="ECO:0000256" key="16">
    <source>
        <dbReference type="SAM" id="MobiDB-lite"/>
    </source>
</evidence>
<evidence type="ECO:0000256" key="12">
    <source>
        <dbReference type="ARBA" id="ARBA00022932"/>
    </source>
</evidence>
<evidence type="ECO:0000313" key="20">
    <source>
        <dbReference type="Proteomes" id="UP000000763"/>
    </source>
</evidence>
<dbReference type="SUPFAM" id="SSF53098">
    <property type="entry name" value="Ribonuclease H-like"/>
    <property type="match status" value="1"/>
</dbReference>
<dbReference type="Pfam" id="PF03732">
    <property type="entry name" value="Retrotrans_gag"/>
    <property type="match status" value="1"/>
</dbReference>
<dbReference type="GO" id="GO:0004519">
    <property type="term" value="F:endonuclease activity"/>
    <property type="evidence" value="ECO:0007669"/>
    <property type="project" value="UniProtKB-KW"/>
</dbReference>
<dbReference type="Pfam" id="PF24626">
    <property type="entry name" value="SH3_Tf2-1"/>
    <property type="match status" value="1"/>
</dbReference>
<dbReference type="PANTHER" id="PTHR37984">
    <property type="entry name" value="PROTEIN CBG26694"/>
    <property type="match status" value="1"/>
</dbReference>
<dbReference type="InterPro" id="IPR056924">
    <property type="entry name" value="SH3_Tf2-1"/>
</dbReference>
<dbReference type="Pfam" id="PF00078">
    <property type="entry name" value="RVT_1"/>
    <property type="match status" value="1"/>
</dbReference>
<dbReference type="Proteomes" id="UP000000763">
    <property type="component" value="Chromosome 4"/>
</dbReference>
<keyword evidence="13" id="KW-0238">DNA-binding</keyword>
<dbReference type="EMBL" id="AL606646">
    <property type="protein sequence ID" value="CAE03590.1"/>
    <property type="molecule type" value="Genomic_DNA"/>
</dbReference>
<evidence type="ECO:0000256" key="6">
    <source>
        <dbReference type="ARBA" id="ARBA00022750"/>
    </source>
</evidence>
<evidence type="ECO:0000256" key="2">
    <source>
        <dbReference type="ARBA" id="ARBA00022679"/>
    </source>
</evidence>
<keyword evidence="10" id="KW-0229">DNA integration</keyword>
<dbReference type="InterPro" id="IPR036397">
    <property type="entry name" value="RNaseH_sf"/>
</dbReference>
<dbReference type="PANTHER" id="PTHR37984:SF5">
    <property type="entry name" value="PROTEIN NYNRIN-LIKE"/>
    <property type="match status" value="1"/>
</dbReference>
<reference evidence="20" key="2">
    <citation type="journal article" date="2008" name="Nucleic Acids Res.">
        <title>The rice annotation project database (RAP-DB): 2008 update.</title>
        <authorList>
            <consortium name="The rice annotation project (RAP)"/>
        </authorList>
    </citation>
    <scope>GENOME REANNOTATION</scope>
    <source>
        <strain evidence="20">cv. Nipponbare</strain>
    </source>
</reference>
<keyword evidence="11" id="KW-0695">RNA-directed DNA polymerase</keyword>